<dbReference type="Proteomes" id="UP001612915">
    <property type="component" value="Unassembled WGS sequence"/>
</dbReference>
<evidence type="ECO:0000313" key="3">
    <source>
        <dbReference type="EMBL" id="MFI7586681.1"/>
    </source>
</evidence>
<sequence length="657" mass="72977">MTDADEVPFVRSAFPPIADYAFLSDCETMALVAPSGNVEWMCLPRVDSPSVFGALLDRDAGGFTFGPADMRVPNARRYLPGTMILETSWGTPTGWVIIRDCLLIGPWHHEGRRAERYRRAPNDYEAEHVLLRTVRCVNGEVQLSMDCSPAFDYGRDRPQWRYLGDDYHSAAAETASTGPTGANEFTGRQPALRLTSDLNIGFEGPRATARTLVKEGDLRFVALSWGNSHEPPTTYEDAYARQVWTAHHWQHWLARGRFPDHPWRAHLERSALTLKGLTYAPTGALVAAATTSLPETPGGERNWDYRYTWIRDSTLALWALNTLGFDWEANDFFSFITDLASRSDELQIMYGVDGEKDLSESTLDHLTGYSSARPVRIGNGAFDQKQHDVWGAILDAVYIHTANRDGLNDTIWPILSRFVEEAIQHFPEPDRGIWEVRGEPKHFTSSKVMCWAAADRGARLARIREQYELAARWQAAADEMHADILAHGLDSRGVFTQYYGNDALDASNLLIPLLGFLPGDDPRIIATVKAIQEELTLDGLVLRYKVEETDDGLSGEEGTFTICSFWLVSALAIIGEKADARRLCEKLLSFASPLGLFAEEIEAASGRHLGNFPQAFTHLGLINAVLHVISAEGELADIAEAAERRAGETGGPPRLDA</sequence>
<dbReference type="SUPFAM" id="SSF48208">
    <property type="entry name" value="Six-hairpin glycosidases"/>
    <property type="match status" value="1"/>
</dbReference>
<dbReference type="GO" id="GO:0016787">
    <property type="term" value="F:hydrolase activity"/>
    <property type="evidence" value="ECO:0007669"/>
    <property type="project" value="UniProtKB-KW"/>
</dbReference>
<dbReference type="EMBL" id="JBITLV010000002">
    <property type="protein sequence ID" value="MFI7586681.1"/>
    <property type="molecule type" value="Genomic_DNA"/>
</dbReference>
<dbReference type="PANTHER" id="PTHR31616:SF10">
    <property type="entry name" value="TREHALASE"/>
    <property type="match status" value="1"/>
</dbReference>
<accession>A0ABW8AJZ9</accession>
<dbReference type="InterPro" id="IPR012341">
    <property type="entry name" value="6hp_glycosidase-like_sf"/>
</dbReference>
<reference evidence="3 4" key="1">
    <citation type="submission" date="2024-10" db="EMBL/GenBank/DDBJ databases">
        <title>The Natural Products Discovery Center: Release of the First 8490 Sequenced Strains for Exploring Actinobacteria Biosynthetic Diversity.</title>
        <authorList>
            <person name="Kalkreuter E."/>
            <person name="Kautsar S.A."/>
            <person name="Yang D."/>
            <person name="Bader C.D."/>
            <person name="Teijaro C.N."/>
            <person name="Fluegel L."/>
            <person name="Davis C.M."/>
            <person name="Simpson J.R."/>
            <person name="Lauterbach L."/>
            <person name="Steele A.D."/>
            <person name="Gui C."/>
            <person name="Meng S."/>
            <person name="Li G."/>
            <person name="Viehrig K."/>
            <person name="Ye F."/>
            <person name="Su P."/>
            <person name="Kiefer A.F."/>
            <person name="Nichols A."/>
            <person name="Cepeda A.J."/>
            <person name="Yan W."/>
            <person name="Fan B."/>
            <person name="Jiang Y."/>
            <person name="Adhikari A."/>
            <person name="Zheng C.-J."/>
            <person name="Schuster L."/>
            <person name="Cowan T.M."/>
            <person name="Smanski M.J."/>
            <person name="Chevrette M.G."/>
            <person name="De Carvalho L.P.S."/>
            <person name="Shen B."/>
        </authorList>
    </citation>
    <scope>NUCLEOTIDE SEQUENCE [LARGE SCALE GENOMIC DNA]</scope>
    <source>
        <strain evidence="3 4">NPDC049639</strain>
    </source>
</reference>
<organism evidence="3 4">
    <name type="scientific">Spongisporangium articulatum</name>
    <dbReference type="NCBI Taxonomy" id="3362603"/>
    <lineage>
        <taxon>Bacteria</taxon>
        <taxon>Bacillati</taxon>
        <taxon>Actinomycetota</taxon>
        <taxon>Actinomycetes</taxon>
        <taxon>Kineosporiales</taxon>
        <taxon>Kineosporiaceae</taxon>
        <taxon>Spongisporangium</taxon>
    </lineage>
</organism>
<dbReference type="InterPro" id="IPR008928">
    <property type="entry name" value="6-hairpin_glycosidase_sf"/>
</dbReference>
<keyword evidence="3" id="KW-0378">Hydrolase</keyword>
<evidence type="ECO:0000313" key="4">
    <source>
        <dbReference type="Proteomes" id="UP001612915"/>
    </source>
</evidence>
<gene>
    <name evidence="3" type="ORF">ACIB24_06350</name>
</gene>
<dbReference type="RefSeq" id="WP_398276904.1">
    <property type="nucleotide sequence ID" value="NZ_JBITLV010000002.1"/>
</dbReference>
<dbReference type="Pfam" id="PF00723">
    <property type="entry name" value="Glyco_hydro_15"/>
    <property type="match status" value="1"/>
</dbReference>
<dbReference type="PANTHER" id="PTHR31616">
    <property type="entry name" value="TREHALASE"/>
    <property type="match status" value="1"/>
</dbReference>
<dbReference type="Pfam" id="PF19291">
    <property type="entry name" value="TREH_N"/>
    <property type="match status" value="1"/>
</dbReference>
<protein>
    <submittedName>
        <fullName evidence="3">Glycoside hydrolase family 15 protein</fullName>
    </submittedName>
</protein>
<feature type="domain" description="GH15-like" evidence="1">
    <location>
        <begin position="266"/>
        <end position="625"/>
    </location>
</feature>
<evidence type="ECO:0000259" key="2">
    <source>
        <dbReference type="Pfam" id="PF19291"/>
    </source>
</evidence>
<name>A0ABW8AJZ9_9ACTN</name>
<dbReference type="InterPro" id="IPR011613">
    <property type="entry name" value="GH15-like"/>
</dbReference>
<feature type="domain" description="Trehalase-like N-terminal" evidence="2">
    <location>
        <begin position="15"/>
        <end position="90"/>
    </location>
</feature>
<comment type="caution">
    <text evidence="3">The sequence shown here is derived from an EMBL/GenBank/DDBJ whole genome shotgun (WGS) entry which is preliminary data.</text>
</comment>
<dbReference type="Gene3D" id="1.50.10.10">
    <property type="match status" value="1"/>
</dbReference>
<dbReference type="InterPro" id="IPR045582">
    <property type="entry name" value="Trehalase-like_N"/>
</dbReference>
<keyword evidence="4" id="KW-1185">Reference proteome</keyword>
<proteinExistence type="predicted"/>
<evidence type="ECO:0000259" key="1">
    <source>
        <dbReference type="Pfam" id="PF00723"/>
    </source>
</evidence>